<name>A0A6J6Z543_9ZZZZ</name>
<protein>
    <submittedName>
        <fullName evidence="1">Unannotated protein</fullName>
    </submittedName>
</protein>
<proteinExistence type="predicted"/>
<evidence type="ECO:0000313" key="1">
    <source>
        <dbReference type="EMBL" id="CAB4816579.1"/>
    </source>
</evidence>
<accession>A0A6J6Z543</accession>
<dbReference type="EMBL" id="CAFAAJ010000150">
    <property type="protein sequence ID" value="CAB4816579.1"/>
    <property type="molecule type" value="Genomic_DNA"/>
</dbReference>
<organism evidence="1">
    <name type="scientific">freshwater metagenome</name>
    <dbReference type="NCBI Taxonomy" id="449393"/>
    <lineage>
        <taxon>unclassified sequences</taxon>
        <taxon>metagenomes</taxon>
        <taxon>ecological metagenomes</taxon>
    </lineage>
</organism>
<sequence length="79" mass="8230">MLGADDVACELVHGPVDANGSLLHATVERLGLVDVQEGTARFAGTFGPTAAGSYGVSIRVRAHHEALTNPVETGLITYR</sequence>
<reference evidence="1" key="1">
    <citation type="submission" date="2020-05" db="EMBL/GenBank/DDBJ databases">
        <authorList>
            <person name="Chiriac C."/>
            <person name="Salcher M."/>
            <person name="Ghai R."/>
            <person name="Kavagutti S V."/>
        </authorList>
    </citation>
    <scope>NUCLEOTIDE SEQUENCE</scope>
</reference>
<dbReference type="AlphaFoldDB" id="A0A6J6Z543"/>
<gene>
    <name evidence="1" type="ORF">UFOPK3001_01936</name>
</gene>